<dbReference type="GO" id="GO:0009231">
    <property type="term" value="P:riboflavin biosynthetic process"/>
    <property type="evidence" value="ECO:0007669"/>
    <property type="project" value="InterPro"/>
</dbReference>
<evidence type="ECO:0000313" key="3">
    <source>
        <dbReference type="Proteomes" id="UP000619788"/>
    </source>
</evidence>
<feature type="domain" description="Bacterial bifunctional deaminase-reductase C-terminal" evidence="1">
    <location>
        <begin position="23"/>
        <end position="73"/>
    </location>
</feature>
<comment type="caution">
    <text evidence="2">The sequence shown here is derived from an EMBL/GenBank/DDBJ whole genome shotgun (WGS) entry which is preliminary data.</text>
</comment>
<accession>A0A8J3SFJ8</accession>
<dbReference type="InterPro" id="IPR002734">
    <property type="entry name" value="RibDG_C"/>
</dbReference>
<proteinExistence type="predicted"/>
<organism evidence="2 3">
    <name type="scientific">Planobispora siamensis</name>
    <dbReference type="NCBI Taxonomy" id="936338"/>
    <lineage>
        <taxon>Bacteria</taxon>
        <taxon>Bacillati</taxon>
        <taxon>Actinomycetota</taxon>
        <taxon>Actinomycetes</taxon>
        <taxon>Streptosporangiales</taxon>
        <taxon>Streptosporangiaceae</taxon>
        <taxon>Planobispora</taxon>
    </lineage>
</organism>
<evidence type="ECO:0000259" key="1">
    <source>
        <dbReference type="Pfam" id="PF01872"/>
    </source>
</evidence>
<dbReference type="AlphaFoldDB" id="A0A8J3SFJ8"/>
<keyword evidence="3" id="KW-1185">Reference proteome</keyword>
<dbReference type="InterPro" id="IPR024072">
    <property type="entry name" value="DHFR-like_dom_sf"/>
</dbReference>
<gene>
    <name evidence="2" type="ORF">Psi01_43010</name>
</gene>
<name>A0A8J3SFJ8_9ACTN</name>
<dbReference type="EMBL" id="BOOJ01000034">
    <property type="protein sequence ID" value="GIH93671.1"/>
    <property type="molecule type" value="Genomic_DNA"/>
</dbReference>
<dbReference type="GO" id="GO:0008703">
    <property type="term" value="F:5-amino-6-(5-phosphoribosylamino)uracil reductase activity"/>
    <property type="evidence" value="ECO:0007669"/>
    <property type="project" value="InterPro"/>
</dbReference>
<dbReference type="Gene3D" id="3.40.430.10">
    <property type="entry name" value="Dihydrofolate Reductase, subunit A"/>
    <property type="match status" value="1"/>
</dbReference>
<dbReference type="Pfam" id="PF01872">
    <property type="entry name" value="RibD_C"/>
    <property type="match status" value="1"/>
</dbReference>
<evidence type="ECO:0000313" key="2">
    <source>
        <dbReference type="EMBL" id="GIH93671.1"/>
    </source>
</evidence>
<dbReference type="Proteomes" id="UP000619788">
    <property type="component" value="Unassembled WGS sequence"/>
</dbReference>
<protein>
    <recommendedName>
        <fullName evidence="1">Bacterial bifunctional deaminase-reductase C-terminal domain-containing protein</fullName>
    </recommendedName>
</protein>
<dbReference type="SUPFAM" id="SSF53597">
    <property type="entry name" value="Dihydrofolate reductase-like"/>
    <property type="match status" value="1"/>
</dbReference>
<reference evidence="2 3" key="1">
    <citation type="submission" date="2021-01" db="EMBL/GenBank/DDBJ databases">
        <title>Whole genome shotgun sequence of Planobispora siamensis NBRC 107568.</title>
        <authorList>
            <person name="Komaki H."/>
            <person name="Tamura T."/>
        </authorList>
    </citation>
    <scope>NUCLEOTIDE SEQUENCE [LARGE SCALE GENOMIC DNA]</scope>
    <source>
        <strain evidence="2 3">NBRC 107568</strain>
    </source>
</reference>
<sequence>MHKGRTTFTFVTGGVAAAIEAASTAAGDRRVHIMGGASIVRQALRTGVVDRLRLHIVPLLPGPAPLCSTVPAPNWNTWTRWTLRRPST</sequence>